<accession>A0A915HZ42</accession>
<name>A0A915HZ42_ROMCU</name>
<dbReference type="Proteomes" id="UP000887565">
    <property type="component" value="Unplaced"/>
</dbReference>
<proteinExistence type="predicted"/>
<organism evidence="2 3">
    <name type="scientific">Romanomermis culicivorax</name>
    <name type="common">Nematode worm</name>
    <dbReference type="NCBI Taxonomy" id="13658"/>
    <lineage>
        <taxon>Eukaryota</taxon>
        <taxon>Metazoa</taxon>
        <taxon>Ecdysozoa</taxon>
        <taxon>Nematoda</taxon>
        <taxon>Enoplea</taxon>
        <taxon>Dorylaimia</taxon>
        <taxon>Mermithida</taxon>
        <taxon>Mermithoidea</taxon>
        <taxon>Mermithidae</taxon>
        <taxon>Romanomermis</taxon>
    </lineage>
</organism>
<feature type="region of interest" description="Disordered" evidence="1">
    <location>
        <begin position="115"/>
        <end position="137"/>
    </location>
</feature>
<reference evidence="3" key="1">
    <citation type="submission" date="2022-11" db="UniProtKB">
        <authorList>
            <consortium name="WormBaseParasite"/>
        </authorList>
    </citation>
    <scope>IDENTIFICATION</scope>
</reference>
<keyword evidence="2" id="KW-1185">Reference proteome</keyword>
<evidence type="ECO:0000313" key="2">
    <source>
        <dbReference type="Proteomes" id="UP000887565"/>
    </source>
</evidence>
<dbReference type="AlphaFoldDB" id="A0A915HZ42"/>
<feature type="region of interest" description="Disordered" evidence="1">
    <location>
        <begin position="58"/>
        <end position="77"/>
    </location>
</feature>
<evidence type="ECO:0000313" key="3">
    <source>
        <dbReference type="WBParaSite" id="nRc.2.0.1.t07155-RA"/>
    </source>
</evidence>
<sequence length="219" mass="24185">MGGGWGLRWIDIDEGFGGVGSGNSLIIVILGRGAWWRHLRCGRHVRAIYGGGETYVKKSETGERNKKQNQLPRTGERKAKGLAEPQMMLTQPKPEATKDVEEAEKLTRIIVEETPPPPITATVSQPMARVEESEESDYVVEVEDEISSISDEEVPMQQRPQRINHPQIQSTMAKSSLMEIEGNMIIIASFGTPKEILFLTIPLVCLGHGGHTLLDSDAD</sequence>
<evidence type="ECO:0000256" key="1">
    <source>
        <dbReference type="SAM" id="MobiDB-lite"/>
    </source>
</evidence>
<protein>
    <submittedName>
        <fullName evidence="3">Uncharacterized protein</fullName>
    </submittedName>
</protein>
<dbReference type="WBParaSite" id="nRc.2.0.1.t07155-RA">
    <property type="protein sequence ID" value="nRc.2.0.1.t07155-RA"/>
    <property type="gene ID" value="nRc.2.0.1.g07155"/>
</dbReference>